<dbReference type="InterPro" id="IPR012001">
    <property type="entry name" value="Thiamin_PyroP_enz_TPP-bd_dom"/>
</dbReference>
<keyword evidence="7" id="KW-0067">ATP-binding</keyword>
<dbReference type="Pfam" id="PF21960">
    <property type="entry name" value="RCF1-5-like_lid"/>
    <property type="match status" value="1"/>
</dbReference>
<keyword evidence="9" id="KW-0809">Transit peptide</keyword>
<dbReference type="CDD" id="cd07038">
    <property type="entry name" value="TPP_PYR_PDC_IPDC_like"/>
    <property type="match status" value="1"/>
</dbReference>
<keyword evidence="8" id="KW-0460">Magnesium</keyword>
<dbReference type="CDD" id="cd00009">
    <property type="entry name" value="AAA"/>
    <property type="match status" value="1"/>
</dbReference>
<keyword evidence="4" id="KW-0479">Metal-binding</keyword>
<name>A0A0F7STI9_PHARH</name>
<dbReference type="Gene3D" id="3.40.50.1220">
    <property type="entry name" value="TPP-binding domain"/>
    <property type="match status" value="1"/>
</dbReference>
<organism evidence="16">
    <name type="scientific">Phaffia rhodozyma</name>
    <name type="common">Yeast</name>
    <name type="synonym">Xanthophyllomyces dendrorhous</name>
    <dbReference type="NCBI Taxonomy" id="264483"/>
    <lineage>
        <taxon>Eukaryota</taxon>
        <taxon>Fungi</taxon>
        <taxon>Dikarya</taxon>
        <taxon>Basidiomycota</taxon>
        <taxon>Agaricomycotina</taxon>
        <taxon>Tremellomycetes</taxon>
        <taxon>Cystofilobasidiales</taxon>
        <taxon>Mrakiaceae</taxon>
        <taxon>Phaffia</taxon>
    </lineage>
</organism>
<feature type="domain" description="AAA+ ATPase" evidence="15">
    <location>
        <begin position="34"/>
        <end position="188"/>
    </location>
</feature>
<dbReference type="GO" id="GO:0000949">
    <property type="term" value="P:aromatic amino acid family catabolic process to alcohol via Ehrlich pathway"/>
    <property type="evidence" value="ECO:0007669"/>
    <property type="project" value="TreeGrafter"/>
</dbReference>
<dbReference type="FunFam" id="3.40.50.970:FF:000024">
    <property type="entry name" value="Pyruvate decarboxylase isozyme"/>
    <property type="match status" value="1"/>
</dbReference>
<keyword evidence="16" id="KW-0670">Pyruvate</keyword>
<dbReference type="Gene3D" id="3.40.50.970">
    <property type="match status" value="2"/>
</dbReference>
<evidence type="ECO:0000256" key="14">
    <source>
        <dbReference type="SAM" id="MobiDB-lite"/>
    </source>
</evidence>
<dbReference type="Pfam" id="PF02776">
    <property type="entry name" value="TPP_enzyme_N"/>
    <property type="match status" value="1"/>
</dbReference>
<dbReference type="GO" id="GO:0005634">
    <property type="term" value="C:nucleus"/>
    <property type="evidence" value="ECO:0007669"/>
    <property type="project" value="TreeGrafter"/>
</dbReference>
<dbReference type="InterPro" id="IPR047213">
    <property type="entry name" value="TPP_PYR_PDC_IPDC-like"/>
</dbReference>
<dbReference type="EMBL" id="LN483142">
    <property type="protein sequence ID" value="CED83333.1"/>
    <property type="molecule type" value="Genomic_DNA"/>
</dbReference>
<evidence type="ECO:0000256" key="9">
    <source>
        <dbReference type="ARBA" id="ARBA00022946"/>
    </source>
</evidence>
<dbReference type="Pfam" id="PF13177">
    <property type="entry name" value="DNA_pol3_delta2"/>
    <property type="match status" value="1"/>
</dbReference>
<dbReference type="InterPro" id="IPR027417">
    <property type="entry name" value="P-loop_NTPase"/>
</dbReference>
<reference evidence="16" key="1">
    <citation type="submission" date="2014-08" db="EMBL/GenBank/DDBJ databases">
        <authorList>
            <person name="Sharma Rahul"/>
            <person name="Thines Marco"/>
        </authorList>
    </citation>
    <scope>NUCLEOTIDE SEQUENCE</scope>
</reference>
<dbReference type="SUPFAM" id="SSF52540">
    <property type="entry name" value="P-loop containing nucleoside triphosphate hydrolases"/>
    <property type="match status" value="1"/>
</dbReference>
<dbReference type="GO" id="GO:0005524">
    <property type="term" value="F:ATP binding"/>
    <property type="evidence" value="ECO:0007669"/>
    <property type="project" value="UniProtKB-KW"/>
</dbReference>
<dbReference type="InterPro" id="IPR047854">
    <property type="entry name" value="RFC_lid"/>
</dbReference>
<dbReference type="GO" id="GO:0003677">
    <property type="term" value="F:DNA binding"/>
    <property type="evidence" value="ECO:0007669"/>
    <property type="project" value="InterPro"/>
</dbReference>
<dbReference type="Pfam" id="PF22534">
    <property type="entry name" value="RFC_C"/>
    <property type="match status" value="1"/>
</dbReference>
<evidence type="ECO:0000256" key="4">
    <source>
        <dbReference type="ARBA" id="ARBA00022723"/>
    </source>
</evidence>
<dbReference type="GO" id="GO:0000287">
    <property type="term" value="F:magnesium ion binding"/>
    <property type="evidence" value="ECO:0007669"/>
    <property type="project" value="InterPro"/>
</dbReference>
<keyword evidence="6" id="KW-0210">Decarboxylase</keyword>
<comment type="subcellular location">
    <subcellularLocation>
        <location evidence="2">Mitochondrion</location>
    </subcellularLocation>
</comment>
<evidence type="ECO:0000256" key="3">
    <source>
        <dbReference type="ARBA" id="ARBA00007812"/>
    </source>
</evidence>
<evidence type="ECO:0000256" key="1">
    <source>
        <dbReference type="ARBA" id="ARBA00001964"/>
    </source>
</evidence>
<dbReference type="AlphaFoldDB" id="A0A0F7STI9"/>
<evidence type="ECO:0000256" key="5">
    <source>
        <dbReference type="ARBA" id="ARBA00022741"/>
    </source>
</evidence>
<feature type="compositionally biased region" description="Basic and acidic residues" evidence="14">
    <location>
        <begin position="684"/>
        <end position="704"/>
    </location>
</feature>
<dbReference type="InterPro" id="IPR029061">
    <property type="entry name" value="THDP-binding"/>
</dbReference>
<dbReference type="SUPFAM" id="SSF52467">
    <property type="entry name" value="DHS-like NAD/FAD-binding domain"/>
    <property type="match status" value="1"/>
</dbReference>
<evidence type="ECO:0000256" key="11">
    <source>
        <dbReference type="ARBA" id="ARBA00023128"/>
    </source>
</evidence>
<dbReference type="PANTHER" id="PTHR43452:SF30">
    <property type="entry name" value="PYRUVATE DECARBOXYLASE ISOZYME 1-RELATED"/>
    <property type="match status" value="1"/>
</dbReference>
<dbReference type="GO" id="GO:0004737">
    <property type="term" value="F:pyruvate decarboxylase activity"/>
    <property type="evidence" value="ECO:0007669"/>
    <property type="project" value="TreeGrafter"/>
</dbReference>
<dbReference type="InterPro" id="IPR047214">
    <property type="entry name" value="TPP_PDC_IPDC"/>
</dbReference>
<keyword evidence="11" id="KW-0496">Mitochondrion</keyword>
<dbReference type="FunFam" id="1.10.8.60:FF:000030">
    <property type="entry name" value="replication factor C subunit 3"/>
    <property type="match status" value="1"/>
</dbReference>
<dbReference type="Gene3D" id="1.20.272.10">
    <property type="match status" value="1"/>
</dbReference>
<proteinExistence type="inferred from homology"/>
<dbReference type="InterPro" id="IPR029035">
    <property type="entry name" value="DHS-like_NAD/FAD-binding_dom"/>
</dbReference>
<evidence type="ECO:0000313" key="16">
    <source>
        <dbReference type="EMBL" id="CED83333.1"/>
    </source>
</evidence>
<dbReference type="SUPFAM" id="SSF52518">
    <property type="entry name" value="Thiamin diphosphate-binding fold (THDP-binding)"/>
    <property type="match status" value="2"/>
</dbReference>
<evidence type="ECO:0000256" key="13">
    <source>
        <dbReference type="RuleBase" id="RU362132"/>
    </source>
</evidence>
<dbReference type="Gene3D" id="1.10.8.60">
    <property type="match status" value="1"/>
</dbReference>
<dbReference type="CDD" id="cd02005">
    <property type="entry name" value="TPP_PDC_IPDC"/>
    <property type="match status" value="1"/>
</dbReference>
<dbReference type="GO" id="GO:0006271">
    <property type="term" value="P:DNA strand elongation involved in DNA replication"/>
    <property type="evidence" value="ECO:0007669"/>
    <property type="project" value="UniProtKB-ARBA"/>
</dbReference>
<evidence type="ECO:0000256" key="8">
    <source>
        <dbReference type="ARBA" id="ARBA00022842"/>
    </source>
</evidence>
<dbReference type="GO" id="GO:0005829">
    <property type="term" value="C:cytosol"/>
    <property type="evidence" value="ECO:0007669"/>
    <property type="project" value="TreeGrafter"/>
</dbReference>
<dbReference type="CDD" id="cd18140">
    <property type="entry name" value="HLD_clamp_RFC"/>
    <property type="match status" value="1"/>
</dbReference>
<evidence type="ECO:0000259" key="15">
    <source>
        <dbReference type="SMART" id="SM00382"/>
    </source>
</evidence>
<feature type="region of interest" description="Disordered" evidence="14">
    <location>
        <begin position="684"/>
        <end position="718"/>
    </location>
</feature>
<dbReference type="FunFam" id="3.40.50.300:FF:000136">
    <property type="entry name" value="Replication factor C subunit 5"/>
    <property type="match status" value="1"/>
</dbReference>
<dbReference type="GO" id="GO:0030976">
    <property type="term" value="F:thiamine pyrophosphate binding"/>
    <property type="evidence" value="ECO:0007669"/>
    <property type="project" value="InterPro"/>
</dbReference>
<dbReference type="InterPro" id="IPR012000">
    <property type="entry name" value="Thiamin_PyroP_enz_cen_dom"/>
</dbReference>
<dbReference type="InterPro" id="IPR008921">
    <property type="entry name" value="DNA_pol3_clamp-load_cplx_C"/>
</dbReference>
<dbReference type="Pfam" id="PF02775">
    <property type="entry name" value="TPP_enzyme_C"/>
    <property type="match status" value="1"/>
</dbReference>
<dbReference type="InterPro" id="IPR003593">
    <property type="entry name" value="AAA+_ATPase"/>
</dbReference>
<comment type="similarity">
    <text evidence="3 13">Belongs to the TPP enzyme family.</text>
</comment>
<dbReference type="InterPro" id="IPR011766">
    <property type="entry name" value="TPP_enzyme_TPP-bd"/>
</dbReference>
<keyword evidence="10 13" id="KW-0786">Thiamine pyrophosphate</keyword>
<sequence length="929" mass="102680">MSLWVDKYRPRQLADLHYHSALSDRLSSLAGSSDFPHILFYGPSGAGKKTRIMCVLRELFGSGVEKLKIDQRVFITPSKRKLDVNVVQSNYHIELTPSDVGQYDRVVISDILKEIAQTQQVDLNAKQKFKVVIINSADSLSRDAQAALRRTMEKYMGNLRIILCAESTSQIIGPIRSRCLLVRVGAPSEEEMTTVLNHVAKKEKFHLPSSVAQKIIDESDGNLRKAILVFEALKMQSPDLSSPSLETAKPDWEVYCAKVADSILEKQDPERLLEVRSRLYELLSHCIPPVLVLKTMTERMVERVDESLKPEIIHWAAFYLPRSDMPAAYPDQISISEYLLARLNQLKVKTIFGVPGDFNLEFLDYIEASPDFTWAGNANELNASYAADGYARVSKGLAVLVTTFGVGELSALCGVAGMMSERLPLLHIVGVPNNKLQSQKALLHHTLGDGGFNEFEDMSAKISAHTGKLTRAENAGQIIDDLIKVALRECRPVYLTFPTDLFHVKISSAALNTELPTPLSAPFVCPPLDTIKTTPAVEDVLNKVVQMYKDSVDPIVLVDACASRFGMERAVQELVEKTDMTFYETPMGKATMDETHPNYGGCYIGANSLPSVRQLVEKADLVLSMGALLSDFNTGSFSYSLDSSRVVELHSDHVKIGYATYPGISFRDVLPHLIEKLGQFPAKKGSDAANKAEGEAAEQRKEAVEVPNTTDDSEDDKRFGKTTITQKHLWPRLGKFLQEYDVVIAETGTSAFGVLDIPYPKNAVALAQVLWGAIGWSVGATLGAAAAARESAQPDRRTILFVGDGSLQLTIQEIGTMLRRGLSPYIFVLNNDGYEIERQIHGVKAVYNDIQPYNHSLILDLFAGPPKEGQALKHKFHKVATRDELDALLNNKEFQSGNVLNLIEVMMPRDDAPRALLTQAELTSNANSS</sequence>
<comment type="cofactor">
    <cofactor evidence="1">
        <name>thiamine diphosphate</name>
        <dbReference type="ChEBI" id="CHEBI:58937"/>
    </cofactor>
</comment>
<protein>
    <submittedName>
        <fullName evidence="16">Pyruvate decarboxylase</fullName>
    </submittedName>
</protein>
<dbReference type="Pfam" id="PF00205">
    <property type="entry name" value="TPP_enzyme_M"/>
    <property type="match status" value="1"/>
</dbReference>
<dbReference type="FunFam" id="3.40.50.970:FF:000019">
    <property type="entry name" value="Pyruvate decarboxylase isozyme"/>
    <property type="match status" value="1"/>
</dbReference>
<dbReference type="Gene3D" id="3.40.50.300">
    <property type="entry name" value="P-loop containing nucleotide triphosphate hydrolases"/>
    <property type="match status" value="1"/>
</dbReference>
<accession>A0A0F7STI9</accession>
<dbReference type="PANTHER" id="PTHR43452">
    <property type="entry name" value="PYRUVATE DECARBOXYLASE"/>
    <property type="match status" value="1"/>
</dbReference>
<evidence type="ECO:0000256" key="12">
    <source>
        <dbReference type="ARBA" id="ARBA00023239"/>
    </source>
</evidence>
<evidence type="ECO:0000256" key="6">
    <source>
        <dbReference type="ARBA" id="ARBA00022793"/>
    </source>
</evidence>
<keyword evidence="12" id="KW-0456">Lyase</keyword>
<dbReference type="SUPFAM" id="SSF48019">
    <property type="entry name" value="post-AAA+ oligomerization domain-like"/>
    <property type="match status" value="1"/>
</dbReference>
<dbReference type="SMART" id="SM00382">
    <property type="entry name" value="AAA"/>
    <property type="match status" value="1"/>
</dbReference>
<evidence type="ECO:0000256" key="7">
    <source>
        <dbReference type="ARBA" id="ARBA00022840"/>
    </source>
</evidence>
<evidence type="ECO:0000256" key="10">
    <source>
        <dbReference type="ARBA" id="ARBA00023052"/>
    </source>
</evidence>
<keyword evidence="5" id="KW-0547">Nucleotide-binding</keyword>
<dbReference type="InterPro" id="IPR012110">
    <property type="entry name" value="PDC/IPDC-like"/>
</dbReference>
<evidence type="ECO:0000256" key="2">
    <source>
        <dbReference type="ARBA" id="ARBA00004173"/>
    </source>
</evidence>
<dbReference type="GO" id="GO:0005739">
    <property type="term" value="C:mitochondrion"/>
    <property type="evidence" value="ECO:0007669"/>
    <property type="project" value="UniProtKB-SubCell"/>
</dbReference>